<dbReference type="PANTHER" id="PTHR46383">
    <property type="entry name" value="ASPARTATE AMINOTRANSFERASE"/>
    <property type="match status" value="1"/>
</dbReference>
<keyword evidence="9" id="KW-1185">Reference proteome</keyword>
<organism evidence="8 9">
    <name type="scientific">Clostridium aminobutyricum</name>
    <dbReference type="NCBI Taxonomy" id="33953"/>
    <lineage>
        <taxon>Bacteria</taxon>
        <taxon>Bacillati</taxon>
        <taxon>Bacillota</taxon>
        <taxon>Clostridia</taxon>
        <taxon>Eubacteriales</taxon>
        <taxon>Clostridiaceae</taxon>
        <taxon>Clostridium</taxon>
    </lineage>
</organism>
<dbReference type="GO" id="GO:0006520">
    <property type="term" value="P:amino acid metabolic process"/>
    <property type="evidence" value="ECO:0007669"/>
    <property type="project" value="InterPro"/>
</dbReference>
<evidence type="ECO:0000256" key="3">
    <source>
        <dbReference type="ARBA" id="ARBA00022576"/>
    </source>
</evidence>
<dbReference type="PANTHER" id="PTHR46383:SF4">
    <property type="entry name" value="AMINOTRANSFERASE"/>
    <property type="match status" value="1"/>
</dbReference>
<dbReference type="Pfam" id="PF00155">
    <property type="entry name" value="Aminotran_1_2"/>
    <property type="match status" value="1"/>
</dbReference>
<protein>
    <recommendedName>
        <fullName evidence="6">Aminotransferase</fullName>
        <ecNumber evidence="6">2.6.1.-</ecNumber>
    </recommendedName>
</protein>
<dbReference type="RefSeq" id="WP_206583186.1">
    <property type="nucleotide sequence ID" value="NZ_JAFJZZ010000008.1"/>
</dbReference>
<dbReference type="InterPro" id="IPR004839">
    <property type="entry name" value="Aminotransferase_I/II_large"/>
</dbReference>
<gene>
    <name evidence="8" type="ORF">JYB65_13355</name>
</gene>
<dbReference type="PROSITE" id="PS00105">
    <property type="entry name" value="AA_TRANSFER_CLASS_1"/>
    <property type="match status" value="1"/>
</dbReference>
<evidence type="ECO:0000313" key="9">
    <source>
        <dbReference type="Proteomes" id="UP000664545"/>
    </source>
</evidence>
<dbReference type="GO" id="GO:0030170">
    <property type="term" value="F:pyridoxal phosphate binding"/>
    <property type="evidence" value="ECO:0007669"/>
    <property type="project" value="InterPro"/>
</dbReference>
<dbReference type="SUPFAM" id="SSF53383">
    <property type="entry name" value="PLP-dependent transferases"/>
    <property type="match status" value="1"/>
</dbReference>
<dbReference type="FunFam" id="3.40.640.10:FF:000033">
    <property type="entry name" value="Aspartate aminotransferase"/>
    <property type="match status" value="1"/>
</dbReference>
<dbReference type="InterPro" id="IPR015424">
    <property type="entry name" value="PyrdxlP-dep_Trfase"/>
</dbReference>
<dbReference type="EC" id="2.6.1.-" evidence="6"/>
<comment type="caution">
    <text evidence="8">The sequence shown here is derived from an EMBL/GenBank/DDBJ whole genome shotgun (WGS) entry which is preliminary data.</text>
</comment>
<dbReference type="InterPro" id="IPR050596">
    <property type="entry name" value="AspAT/PAT-like"/>
</dbReference>
<dbReference type="AlphaFoldDB" id="A0A939DAP9"/>
<dbReference type="EMBL" id="JAFJZZ010000008">
    <property type="protein sequence ID" value="MBN7774347.1"/>
    <property type="molecule type" value="Genomic_DNA"/>
</dbReference>
<dbReference type="CDD" id="cd00609">
    <property type="entry name" value="AAT_like"/>
    <property type="match status" value="1"/>
</dbReference>
<keyword evidence="3 6" id="KW-0032">Aminotransferase</keyword>
<dbReference type="Proteomes" id="UP000664545">
    <property type="component" value="Unassembled WGS sequence"/>
</dbReference>
<evidence type="ECO:0000256" key="5">
    <source>
        <dbReference type="ARBA" id="ARBA00022898"/>
    </source>
</evidence>
<reference evidence="8" key="1">
    <citation type="submission" date="2021-02" db="EMBL/GenBank/DDBJ databases">
        <title>Abyssanaerobacter marinus gen.nov., sp., nov, anaerobic bacterium isolated from the Onnuri vent field of Indian Ocean and suggestion of Mogibacteriaceae fam. nov., and proposal of reclassification of ambiguous this family's genus member.</title>
        <authorList>
            <person name="Kim Y.J."/>
            <person name="Yang J.-A."/>
        </authorList>
    </citation>
    <scope>NUCLEOTIDE SEQUENCE</scope>
    <source>
        <strain evidence="8">DSM 2634</strain>
    </source>
</reference>
<evidence type="ECO:0000256" key="6">
    <source>
        <dbReference type="RuleBase" id="RU000481"/>
    </source>
</evidence>
<dbReference type="GO" id="GO:0008483">
    <property type="term" value="F:transaminase activity"/>
    <property type="evidence" value="ECO:0007669"/>
    <property type="project" value="UniProtKB-KW"/>
</dbReference>
<comment type="cofactor">
    <cofactor evidence="1 6">
        <name>pyridoxal 5'-phosphate</name>
        <dbReference type="ChEBI" id="CHEBI:597326"/>
    </cofactor>
</comment>
<evidence type="ECO:0000256" key="1">
    <source>
        <dbReference type="ARBA" id="ARBA00001933"/>
    </source>
</evidence>
<evidence type="ECO:0000259" key="7">
    <source>
        <dbReference type="Pfam" id="PF00155"/>
    </source>
</evidence>
<dbReference type="InterPro" id="IPR015422">
    <property type="entry name" value="PyrdxlP-dep_Trfase_small"/>
</dbReference>
<accession>A0A939DAP9</accession>
<evidence type="ECO:0000256" key="2">
    <source>
        <dbReference type="ARBA" id="ARBA00007441"/>
    </source>
</evidence>
<dbReference type="Gene3D" id="3.40.640.10">
    <property type="entry name" value="Type I PLP-dependent aspartate aminotransferase-like (Major domain)"/>
    <property type="match status" value="1"/>
</dbReference>
<evidence type="ECO:0000313" key="8">
    <source>
        <dbReference type="EMBL" id="MBN7774347.1"/>
    </source>
</evidence>
<comment type="similarity">
    <text evidence="2 6">Belongs to the class-I pyridoxal-phosphate-dependent aminotransferase family.</text>
</comment>
<evidence type="ECO:0000256" key="4">
    <source>
        <dbReference type="ARBA" id="ARBA00022679"/>
    </source>
</evidence>
<keyword evidence="4 6" id="KW-0808">Transferase</keyword>
<dbReference type="InterPro" id="IPR004838">
    <property type="entry name" value="NHTrfase_class1_PyrdxlP-BS"/>
</dbReference>
<sequence>MKNLMNQQVLRIEKSGIRKFGEWASQTEGCMYLTLGEPDFDTPEVIKEAAKKGLDLDMTHYPPGAGIASLREKISDFEEAHCGLKYSPQEIIVTDGATEAIASILVAVMNPGDEVIVPIPAFGLYRALIEMHGGKCVTIDTAETNFQMTKEQLEAALSPKTKCLVLNSPNNPTGAAFSDETLDMIYQVVKDKDLFILCDDVYNRILYTENYSSFSKYQDIREKIIIAQSFSKPYSMTGWRVGYIMADMPVAEEIFKVHQYTVSGISHFSQLACIEALDYDISEMTATYLKRMEYVYGRLVAMGMDVNRPQGAFYIFPSIKKYGMDSLTFCQRLVLEQKVALTPGSCFDADDYVRISYCYSDEDLKKALDALEQFINSL</sequence>
<name>A0A939DAP9_CLOAM</name>
<dbReference type="Gene3D" id="3.90.1150.10">
    <property type="entry name" value="Aspartate Aminotransferase, domain 1"/>
    <property type="match status" value="1"/>
</dbReference>
<dbReference type="InterPro" id="IPR015421">
    <property type="entry name" value="PyrdxlP-dep_Trfase_major"/>
</dbReference>
<keyword evidence="5" id="KW-0663">Pyridoxal phosphate</keyword>
<proteinExistence type="inferred from homology"/>
<feature type="domain" description="Aminotransferase class I/classII large" evidence="7">
    <location>
        <begin position="30"/>
        <end position="371"/>
    </location>
</feature>